<gene>
    <name evidence="1" type="ORF">GMARGA_LOCUS24831</name>
</gene>
<dbReference type="EMBL" id="CAJVQB010026700">
    <property type="protein sequence ID" value="CAG8809128.1"/>
    <property type="molecule type" value="Genomic_DNA"/>
</dbReference>
<comment type="caution">
    <text evidence="1">The sequence shown here is derived from an EMBL/GenBank/DDBJ whole genome shotgun (WGS) entry which is preliminary data.</text>
</comment>
<evidence type="ECO:0000313" key="2">
    <source>
        <dbReference type="Proteomes" id="UP000789901"/>
    </source>
</evidence>
<organism evidence="1 2">
    <name type="scientific">Gigaspora margarita</name>
    <dbReference type="NCBI Taxonomy" id="4874"/>
    <lineage>
        <taxon>Eukaryota</taxon>
        <taxon>Fungi</taxon>
        <taxon>Fungi incertae sedis</taxon>
        <taxon>Mucoromycota</taxon>
        <taxon>Glomeromycotina</taxon>
        <taxon>Glomeromycetes</taxon>
        <taxon>Diversisporales</taxon>
        <taxon>Gigasporaceae</taxon>
        <taxon>Gigaspora</taxon>
    </lineage>
</organism>
<evidence type="ECO:0000313" key="1">
    <source>
        <dbReference type="EMBL" id="CAG8809128.1"/>
    </source>
</evidence>
<protein>
    <submittedName>
        <fullName evidence="1">31408_t:CDS:1</fullName>
    </submittedName>
</protein>
<name>A0ABN7W091_GIGMA</name>
<dbReference type="Proteomes" id="UP000789901">
    <property type="component" value="Unassembled WGS sequence"/>
</dbReference>
<accession>A0ABN7W091</accession>
<feature type="non-terminal residue" evidence="1">
    <location>
        <position position="1"/>
    </location>
</feature>
<sequence>TLAVLHLLALRTFGSFLPDQTKYECQEQVMDVKAIPIKNDALLVRSGRKIIASIKLEMTAIAAKGVEHKVSMPYQKLAEVNSTNKAYKRIKNKIMKMKNGVISIKFVEFENPPKLNSKIGMIKSVNETSNDKDGLRYKLEMITTWVDSANKSVYREVTTVINNEEIIYKIATSMTANDGKSIIKGTNYGIIGIGCIGSNWKKEDFMNEFTLTTSTEWNDFSNCCKNGSGGVISVRNNNIKGYSNNASICDHEFADDGKVDEIIADEYQNDEAIVLMEVPLNMVMKMETMMEGLLKTLRRWKKFKET</sequence>
<reference evidence="1 2" key="1">
    <citation type="submission" date="2021-06" db="EMBL/GenBank/DDBJ databases">
        <authorList>
            <person name="Kallberg Y."/>
            <person name="Tangrot J."/>
            <person name="Rosling A."/>
        </authorList>
    </citation>
    <scope>NUCLEOTIDE SEQUENCE [LARGE SCALE GENOMIC DNA]</scope>
    <source>
        <strain evidence="1 2">120-4 pot B 10/14</strain>
    </source>
</reference>
<proteinExistence type="predicted"/>
<keyword evidence="2" id="KW-1185">Reference proteome</keyword>